<keyword evidence="3 6" id="KW-1133">Transmembrane helix</keyword>
<dbReference type="GO" id="GO:0071944">
    <property type="term" value="C:cell periphery"/>
    <property type="evidence" value="ECO:0007669"/>
    <property type="project" value="UniProtKB-ARBA"/>
</dbReference>
<keyword evidence="4 6" id="KW-0472">Membrane</keyword>
<feature type="signal peptide" evidence="7">
    <location>
        <begin position="1"/>
        <end position="39"/>
    </location>
</feature>
<dbReference type="OrthoDB" id="2537459at2759"/>
<feature type="region of interest" description="Disordered" evidence="5">
    <location>
        <begin position="129"/>
        <end position="196"/>
    </location>
</feature>
<accession>A0A2I2FBF0</accession>
<protein>
    <recommendedName>
        <fullName evidence="8">WSC domain-containing protein</fullName>
    </recommendedName>
</protein>
<evidence type="ECO:0000256" key="6">
    <source>
        <dbReference type="SAM" id="Phobius"/>
    </source>
</evidence>
<evidence type="ECO:0000259" key="8">
    <source>
        <dbReference type="PROSITE" id="PS51212"/>
    </source>
</evidence>
<feature type="compositionally biased region" description="Low complexity" evidence="5">
    <location>
        <begin position="129"/>
        <end position="161"/>
    </location>
</feature>
<dbReference type="RefSeq" id="XP_024671972.1">
    <property type="nucleotide sequence ID" value="XM_024818773.1"/>
</dbReference>
<dbReference type="Proteomes" id="UP000234585">
    <property type="component" value="Unassembled WGS sequence"/>
</dbReference>
<comment type="subcellular location">
    <subcellularLocation>
        <location evidence="1">Membrane</location>
        <topology evidence="1">Single-pass membrane protein</topology>
    </subcellularLocation>
</comment>
<dbReference type="SMART" id="SM00321">
    <property type="entry name" value="WSC"/>
    <property type="match status" value="1"/>
</dbReference>
<dbReference type="PANTHER" id="PTHR15549">
    <property type="entry name" value="PAIRED IMMUNOGLOBULIN-LIKE TYPE 2 RECEPTOR"/>
    <property type="match status" value="1"/>
</dbReference>
<dbReference type="InterPro" id="IPR002889">
    <property type="entry name" value="WSC_carb-bd"/>
</dbReference>
<evidence type="ECO:0000256" key="2">
    <source>
        <dbReference type="ARBA" id="ARBA00022692"/>
    </source>
</evidence>
<dbReference type="PROSITE" id="PS51212">
    <property type="entry name" value="WSC"/>
    <property type="match status" value="1"/>
</dbReference>
<evidence type="ECO:0000256" key="3">
    <source>
        <dbReference type="ARBA" id="ARBA00022989"/>
    </source>
</evidence>
<keyword evidence="2 6" id="KW-0812">Transmembrane</keyword>
<dbReference type="Pfam" id="PF01822">
    <property type="entry name" value="WSC"/>
    <property type="match status" value="1"/>
</dbReference>
<sequence length="320" mass="33428">MERKTAPSTRRRGTAAVPYVMQLGLIFSVLALFTGPASASCANVNTGADNKPNFSTFQSLGNCQKHCEDDFAFGILQGKKCWCSNIAPNKATETDDKDCAVSCPGFPDDDCGDASKGLFAYIELSNHAPSGTATAPSSATSTESSSSSETTSDTKTTAGTSVETISGEPTTITVGPTGTSSADANEVSEKKDSGSGLSGGAIAGVVIGAIGGLAVIGALIIMLCWRRRQRSASPDPSVQNVLLDGRNSKGSQMSMMKGMFSDGHSHTLSGASSTNPQRTFTDNRMKTDTVIWPAGRRNSSVSLQDNEDYTRPVLRLTNPD</sequence>
<name>A0A2I2FBF0_ASPCN</name>
<proteinExistence type="predicted"/>
<dbReference type="CDD" id="cd12087">
    <property type="entry name" value="TM_EGFR-like"/>
    <property type="match status" value="1"/>
</dbReference>
<dbReference type="EMBL" id="KZ559139">
    <property type="protein sequence ID" value="PLB37960.1"/>
    <property type="molecule type" value="Genomic_DNA"/>
</dbReference>
<evidence type="ECO:0000256" key="4">
    <source>
        <dbReference type="ARBA" id="ARBA00023136"/>
    </source>
</evidence>
<feature type="transmembrane region" description="Helical" evidence="6">
    <location>
        <begin position="201"/>
        <end position="225"/>
    </location>
</feature>
<dbReference type="STRING" id="41067.A0A2I2FBF0"/>
<reference evidence="9 10" key="1">
    <citation type="submission" date="2017-12" db="EMBL/GenBank/DDBJ databases">
        <authorList>
            <consortium name="DOE Joint Genome Institute"/>
            <person name="Haridas S."/>
            <person name="Kjaerbolling I."/>
            <person name="Vesth T.C."/>
            <person name="Frisvad J.C."/>
            <person name="Nybo J.L."/>
            <person name="Theobald S."/>
            <person name="Kuo A."/>
            <person name="Bowyer P."/>
            <person name="Matsuda Y."/>
            <person name="Mondo S."/>
            <person name="Lyhne E.K."/>
            <person name="Kogle M.E."/>
            <person name="Clum A."/>
            <person name="Lipzen A."/>
            <person name="Salamov A."/>
            <person name="Ngan C.Y."/>
            <person name="Daum C."/>
            <person name="Chiniquy J."/>
            <person name="Barry K."/>
            <person name="LaButti K."/>
            <person name="Simmons B.A."/>
            <person name="Magnuson J.K."/>
            <person name="Mortensen U.H."/>
            <person name="Larsen T.O."/>
            <person name="Grigoriev I.V."/>
            <person name="Baker S.E."/>
            <person name="Andersen M.R."/>
            <person name="Nordberg H.P."/>
            <person name="Cantor M.N."/>
            <person name="Hua S.X."/>
        </authorList>
    </citation>
    <scope>NUCLEOTIDE SEQUENCE [LARGE SCALE GENOMIC DNA]</scope>
    <source>
        <strain evidence="9 10">CBS 102.13</strain>
    </source>
</reference>
<feature type="region of interest" description="Disordered" evidence="5">
    <location>
        <begin position="301"/>
        <end position="320"/>
    </location>
</feature>
<evidence type="ECO:0000256" key="5">
    <source>
        <dbReference type="SAM" id="MobiDB-lite"/>
    </source>
</evidence>
<evidence type="ECO:0000313" key="9">
    <source>
        <dbReference type="EMBL" id="PLB37960.1"/>
    </source>
</evidence>
<keyword evidence="10" id="KW-1185">Reference proteome</keyword>
<evidence type="ECO:0000313" key="10">
    <source>
        <dbReference type="Proteomes" id="UP000234585"/>
    </source>
</evidence>
<gene>
    <name evidence="9" type="ORF">BDW47DRAFT_33311</name>
</gene>
<dbReference type="InterPro" id="IPR051694">
    <property type="entry name" value="Immunoregulatory_rcpt-like"/>
</dbReference>
<feature type="compositionally biased region" description="Polar residues" evidence="5">
    <location>
        <begin position="162"/>
        <end position="183"/>
    </location>
</feature>
<keyword evidence="7" id="KW-0732">Signal</keyword>
<dbReference type="GO" id="GO:0016020">
    <property type="term" value="C:membrane"/>
    <property type="evidence" value="ECO:0007669"/>
    <property type="project" value="UniProtKB-SubCell"/>
</dbReference>
<feature type="domain" description="WSC" evidence="8">
    <location>
        <begin position="35"/>
        <end position="124"/>
    </location>
</feature>
<organism evidence="9 10">
    <name type="scientific">Aspergillus candidus</name>
    <dbReference type="NCBI Taxonomy" id="41067"/>
    <lineage>
        <taxon>Eukaryota</taxon>
        <taxon>Fungi</taxon>
        <taxon>Dikarya</taxon>
        <taxon>Ascomycota</taxon>
        <taxon>Pezizomycotina</taxon>
        <taxon>Eurotiomycetes</taxon>
        <taxon>Eurotiomycetidae</taxon>
        <taxon>Eurotiales</taxon>
        <taxon>Aspergillaceae</taxon>
        <taxon>Aspergillus</taxon>
        <taxon>Aspergillus subgen. Circumdati</taxon>
    </lineage>
</organism>
<evidence type="ECO:0000256" key="1">
    <source>
        <dbReference type="ARBA" id="ARBA00004167"/>
    </source>
</evidence>
<feature type="chain" id="PRO_5014199202" description="WSC domain-containing protein" evidence="7">
    <location>
        <begin position="40"/>
        <end position="320"/>
    </location>
</feature>
<dbReference type="PANTHER" id="PTHR15549:SF33">
    <property type="entry name" value="MEMBRANE PROTEIN WSC4, PUTATIVE (AFU_ORTHOLOGUE AFUA_5G09020)-RELATED"/>
    <property type="match status" value="1"/>
</dbReference>
<dbReference type="AlphaFoldDB" id="A0A2I2FBF0"/>
<evidence type="ECO:0000256" key="7">
    <source>
        <dbReference type="SAM" id="SignalP"/>
    </source>
</evidence>
<dbReference type="GeneID" id="36525933"/>